<keyword evidence="3 8" id="KW-0349">Heme</keyword>
<feature type="transmembrane region" description="Helical" evidence="10">
    <location>
        <begin position="111"/>
        <end position="129"/>
    </location>
</feature>
<dbReference type="EMBL" id="AJWK01025883">
    <property type="status" value="NOT_ANNOTATED_CDS"/>
    <property type="molecule type" value="Genomic_DNA"/>
</dbReference>
<comment type="cofactor">
    <cofactor evidence="1 8">
        <name>heme</name>
        <dbReference type="ChEBI" id="CHEBI:30413"/>
    </cofactor>
</comment>
<evidence type="ECO:0000256" key="3">
    <source>
        <dbReference type="ARBA" id="ARBA00022617"/>
    </source>
</evidence>
<evidence type="ECO:0000256" key="8">
    <source>
        <dbReference type="PIRSR" id="PIRSR602401-1"/>
    </source>
</evidence>
<dbReference type="EMBL" id="AJWK01025880">
    <property type="status" value="NOT_ANNOTATED_CDS"/>
    <property type="molecule type" value="Genomic_DNA"/>
</dbReference>
<dbReference type="VEuPathDB" id="VectorBase:LLOJ007763"/>
<dbReference type="InterPro" id="IPR036396">
    <property type="entry name" value="Cyt_P450_sf"/>
</dbReference>
<dbReference type="EMBL" id="AJWK01025884">
    <property type="status" value="NOT_ANNOTATED_CDS"/>
    <property type="molecule type" value="Genomic_DNA"/>
</dbReference>
<evidence type="ECO:0000256" key="5">
    <source>
        <dbReference type="ARBA" id="ARBA00023002"/>
    </source>
</evidence>
<organism evidence="11 12">
    <name type="scientific">Lutzomyia longipalpis</name>
    <name type="common">Sand fly</name>
    <dbReference type="NCBI Taxonomy" id="7200"/>
    <lineage>
        <taxon>Eukaryota</taxon>
        <taxon>Metazoa</taxon>
        <taxon>Ecdysozoa</taxon>
        <taxon>Arthropoda</taxon>
        <taxon>Hexapoda</taxon>
        <taxon>Insecta</taxon>
        <taxon>Pterygota</taxon>
        <taxon>Neoptera</taxon>
        <taxon>Endopterygota</taxon>
        <taxon>Diptera</taxon>
        <taxon>Nematocera</taxon>
        <taxon>Psychodoidea</taxon>
        <taxon>Psychodidae</taxon>
        <taxon>Lutzomyia</taxon>
        <taxon>Lutzomyia</taxon>
    </lineage>
</organism>
<evidence type="ECO:0000313" key="11">
    <source>
        <dbReference type="EnsemblMetazoa" id="LLOJ007763-PA"/>
    </source>
</evidence>
<evidence type="ECO:0000256" key="9">
    <source>
        <dbReference type="RuleBase" id="RU000461"/>
    </source>
</evidence>
<keyword evidence="10" id="KW-1133">Transmembrane helix</keyword>
<proteinExistence type="inferred from homology"/>
<dbReference type="InterPro" id="IPR050196">
    <property type="entry name" value="Cytochrome_P450_Monoox"/>
</dbReference>
<evidence type="ECO:0000256" key="10">
    <source>
        <dbReference type="SAM" id="Phobius"/>
    </source>
</evidence>
<dbReference type="PRINTS" id="PR00463">
    <property type="entry name" value="EP450I"/>
</dbReference>
<dbReference type="InterPro" id="IPR001128">
    <property type="entry name" value="Cyt_P450"/>
</dbReference>
<evidence type="ECO:0000256" key="2">
    <source>
        <dbReference type="ARBA" id="ARBA00010617"/>
    </source>
</evidence>
<dbReference type="PROSITE" id="PS00086">
    <property type="entry name" value="CYTOCHROME_P450"/>
    <property type="match status" value="1"/>
</dbReference>
<dbReference type="AlphaFoldDB" id="A0A1B0CSB4"/>
<dbReference type="PANTHER" id="PTHR24291">
    <property type="entry name" value="CYTOCHROME P450 FAMILY 4"/>
    <property type="match status" value="1"/>
</dbReference>
<evidence type="ECO:0008006" key="13">
    <source>
        <dbReference type="Google" id="ProtNLM"/>
    </source>
</evidence>
<name>A0A1B0CSB4_LUTLO</name>
<dbReference type="EMBL" id="AJWK01025881">
    <property type="status" value="NOT_ANNOTATED_CDS"/>
    <property type="molecule type" value="Genomic_DNA"/>
</dbReference>
<dbReference type="Gene3D" id="1.10.630.10">
    <property type="entry name" value="Cytochrome P450"/>
    <property type="match status" value="3"/>
</dbReference>
<sequence>MSLELVLICVIFSVIGAIVWHDKFSRQATLGARIRGPSTYPLIGNGNLFVGASPPEILQVIGKLVKEYGKVLRVFLGLDFMLFVTDPKFVEHKLHAICLVDNLELSKMYDLIGQVVFFVLPILIFFVISDYQKKKNTLKGSKIRGPPVLPIVGNGLLFFGKSPPEILKTAENLMQTYGKLARVWIGNTLNVMLCDPKYVEVLLSSNTLIDKSKEYTFLRNWLGDGLLLTTGKKWQSRRKIITPTFHFKILEQFVEVFDKQGNTFVNVLKKMKPEEGVDIYPLVTLYALDVICDSAMGTTANAQLNSNSEYVQANRNGHVVDDGLGIKKKMAFLDVLLQATVDGKPLNNMDIREEVDTFMFEGHDTTTSGISFLLYNIALHSDVQRRVVEEIRDVFGTDTRIPTISDLNNLQYLDLVIKETMRLYPSVPIIGRQSEKEVTINDITIPAGAGIAIGTYFMGRDPDLFTDPETFNPERFAVERSGDTQNLFGYVPFSAGPRNCIGKKWQSRRKIITPTFHFKILEQFVEVFDKQGNTFVNVLKKMNPEESVDIYPLVTLYALDVICDSAMGTTANAQLNSNSEYVQAVKDITNVLHLRMFDFLLRPEPFFKLSRSATREKKAIKVLHDFTDRVIVARRNDLYATKRKTR</sequence>
<keyword evidence="12" id="KW-1185">Reference proteome</keyword>
<dbReference type="EMBL" id="AJWK01025878">
    <property type="status" value="NOT_ANNOTATED_CDS"/>
    <property type="molecule type" value="Genomic_DNA"/>
</dbReference>
<dbReference type="EMBL" id="AJWK01025882">
    <property type="status" value="NOT_ANNOTATED_CDS"/>
    <property type="molecule type" value="Genomic_DNA"/>
</dbReference>
<dbReference type="InterPro" id="IPR002401">
    <property type="entry name" value="Cyt_P450_E_grp-I"/>
</dbReference>
<dbReference type="GO" id="GO:0020037">
    <property type="term" value="F:heme binding"/>
    <property type="evidence" value="ECO:0007669"/>
    <property type="project" value="InterPro"/>
</dbReference>
<dbReference type="SUPFAM" id="SSF48264">
    <property type="entry name" value="Cytochrome P450"/>
    <property type="match status" value="3"/>
</dbReference>
<keyword evidence="7 9" id="KW-0503">Monooxygenase</keyword>
<comment type="similarity">
    <text evidence="2 9">Belongs to the cytochrome P450 family.</text>
</comment>
<keyword evidence="6 8" id="KW-0408">Iron</keyword>
<keyword evidence="10" id="KW-0472">Membrane</keyword>
<evidence type="ECO:0000256" key="1">
    <source>
        <dbReference type="ARBA" id="ARBA00001971"/>
    </source>
</evidence>
<dbReference type="GO" id="GO:0004497">
    <property type="term" value="F:monooxygenase activity"/>
    <property type="evidence" value="ECO:0007669"/>
    <property type="project" value="UniProtKB-KW"/>
</dbReference>
<feature type="binding site" description="axial binding residue" evidence="8">
    <location>
        <position position="500"/>
    </location>
    <ligand>
        <name>heme</name>
        <dbReference type="ChEBI" id="CHEBI:30413"/>
    </ligand>
    <ligandPart>
        <name>Fe</name>
        <dbReference type="ChEBI" id="CHEBI:18248"/>
    </ligandPart>
</feature>
<dbReference type="Proteomes" id="UP000092461">
    <property type="component" value="Unassembled WGS sequence"/>
</dbReference>
<dbReference type="VEuPathDB" id="VectorBase:LLONM1_007443"/>
<dbReference type="PANTHER" id="PTHR24291:SF203">
    <property type="entry name" value="CYTOCHROME P450 4D1-RELATED"/>
    <property type="match status" value="1"/>
</dbReference>
<evidence type="ECO:0000256" key="4">
    <source>
        <dbReference type="ARBA" id="ARBA00022723"/>
    </source>
</evidence>
<keyword evidence="4 8" id="KW-0479">Metal-binding</keyword>
<dbReference type="CDD" id="cd20628">
    <property type="entry name" value="CYP4"/>
    <property type="match status" value="1"/>
</dbReference>
<dbReference type="InterPro" id="IPR017972">
    <property type="entry name" value="Cyt_P450_CS"/>
</dbReference>
<dbReference type="GO" id="GO:0005506">
    <property type="term" value="F:iron ion binding"/>
    <property type="evidence" value="ECO:0007669"/>
    <property type="project" value="InterPro"/>
</dbReference>
<reference evidence="11" key="1">
    <citation type="submission" date="2020-05" db="UniProtKB">
        <authorList>
            <consortium name="EnsemblMetazoa"/>
        </authorList>
    </citation>
    <scope>IDENTIFICATION</scope>
    <source>
        <strain evidence="11">Jacobina</strain>
    </source>
</reference>
<evidence type="ECO:0000256" key="6">
    <source>
        <dbReference type="ARBA" id="ARBA00023004"/>
    </source>
</evidence>
<dbReference type="EnsemblMetazoa" id="LLOJ007763-RA">
    <property type="protein sequence ID" value="LLOJ007763-PA"/>
    <property type="gene ID" value="LLOJ007763"/>
</dbReference>
<protein>
    <recommendedName>
        <fullName evidence="13">Cytochrome</fullName>
    </recommendedName>
</protein>
<evidence type="ECO:0000256" key="7">
    <source>
        <dbReference type="ARBA" id="ARBA00023033"/>
    </source>
</evidence>
<dbReference type="EMBL" id="AJWK01025879">
    <property type="status" value="NOT_ANNOTATED_CDS"/>
    <property type="molecule type" value="Genomic_DNA"/>
</dbReference>
<dbReference type="Pfam" id="PF00067">
    <property type="entry name" value="p450"/>
    <property type="match status" value="2"/>
</dbReference>
<evidence type="ECO:0000313" key="12">
    <source>
        <dbReference type="Proteomes" id="UP000092461"/>
    </source>
</evidence>
<accession>A0A1B0CSB4</accession>
<dbReference type="VEuPathDB" id="VectorBase:LLONM1_002733"/>
<dbReference type="PRINTS" id="PR00385">
    <property type="entry name" value="P450"/>
</dbReference>
<keyword evidence="10" id="KW-0812">Transmembrane</keyword>
<dbReference type="GO" id="GO:0016705">
    <property type="term" value="F:oxidoreductase activity, acting on paired donors, with incorporation or reduction of molecular oxygen"/>
    <property type="evidence" value="ECO:0007669"/>
    <property type="project" value="InterPro"/>
</dbReference>
<keyword evidence="5 9" id="KW-0560">Oxidoreductase</keyword>